<keyword evidence="1" id="KW-1133">Transmembrane helix</keyword>
<reference evidence="2" key="1">
    <citation type="submission" date="2021-01" db="EMBL/GenBank/DDBJ databases">
        <title>Genome sequence of strain Noviherbaspirillum sp. DKR-6.</title>
        <authorList>
            <person name="Chaudhary D.K."/>
        </authorList>
    </citation>
    <scope>NUCLEOTIDE SEQUENCE</scope>
    <source>
        <strain evidence="2">DKR-6</strain>
    </source>
</reference>
<feature type="transmembrane region" description="Helical" evidence="1">
    <location>
        <begin position="58"/>
        <end position="78"/>
    </location>
</feature>
<dbReference type="EMBL" id="JAEPBG010000011">
    <property type="protein sequence ID" value="MBK4737309.1"/>
    <property type="molecule type" value="Genomic_DNA"/>
</dbReference>
<keyword evidence="1" id="KW-0812">Transmembrane</keyword>
<organism evidence="2 3">
    <name type="scientific">Noviherbaspirillum pedocola</name>
    <dbReference type="NCBI Taxonomy" id="2801341"/>
    <lineage>
        <taxon>Bacteria</taxon>
        <taxon>Pseudomonadati</taxon>
        <taxon>Pseudomonadota</taxon>
        <taxon>Betaproteobacteria</taxon>
        <taxon>Burkholderiales</taxon>
        <taxon>Oxalobacteraceae</taxon>
        <taxon>Noviherbaspirillum</taxon>
    </lineage>
</organism>
<comment type="caution">
    <text evidence="2">The sequence shown here is derived from an EMBL/GenBank/DDBJ whole genome shotgun (WGS) entry which is preliminary data.</text>
</comment>
<dbReference type="RefSeq" id="WP_200595492.1">
    <property type="nucleotide sequence ID" value="NZ_JAEPBG010000011.1"/>
</dbReference>
<feature type="transmembrane region" description="Helical" evidence="1">
    <location>
        <begin position="85"/>
        <end position="103"/>
    </location>
</feature>
<evidence type="ECO:0000313" key="2">
    <source>
        <dbReference type="EMBL" id="MBK4737309.1"/>
    </source>
</evidence>
<dbReference type="Proteomes" id="UP000622890">
    <property type="component" value="Unassembled WGS sequence"/>
</dbReference>
<accession>A0A934T1U5</accession>
<evidence type="ECO:0008006" key="4">
    <source>
        <dbReference type="Google" id="ProtNLM"/>
    </source>
</evidence>
<keyword evidence="3" id="KW-1185">Reference proteome</keyword>
<gene>
    <name evidence="2" type="ORF">JJB74_22040</name>
</gene>
<keyword evidence="1" id="KW-0472">Membrane</keyword>
<dbReference type="AlphaFoldDB" id="A0A934T1U5"/>
<proteinExistence type="predicted"/>
<sequence>MDIDGVRVYSISLPRVVTPISCENTVAMFKTEDRQSICAWFDPASKEYFVVSEINPGAAFSLCYMAALVTGLLAANLMHDKRAGLVFGVTAAAVSGAVSLWNFRKVADIKAALQARYKSEYGSSALRFLYDA</sequence>
<evidence type="ECO:0000256" key="1">
    <source>
        <dbReference type="SAM" id="Phobius"/>
    </source>
</evidence>
<protein>
    <recommendedName>
        <fullName evidence="4">Transmembrane protein</fullName>
    </recommendedName>
</protein>
<evidence type="ECO:0000313" key="3">
    <source>
        <dbReference type="Proteomes" id="UP000622890"/>
    </source>
</evidence>
<name>A0A934T1U5_9BURK</name>